<reference evidence="1 2" key="1">
    <citation type="submission" date="2019-05" db="EMBL/GenBank/DDBJ databases">
        <title>Chryseobacterium sp. isolated from King George Island, maritime Antarctica.</title>
        <authorList>
            <person name="Peng X."/>
        </authorList>
    </citation>
    <scope>NUCLEOTIDE SEQUENCE [LARGE SCALE GENOMIC DNA]</scope>
    <source>
        <strain evidence="1 2">7-3A</strain>
    </source>
</reference>
<dbReference type="KEGG" id="kfa:Q73A0000_06955"/>
<gene>
    <name evidence="1" type="ORF">Q73A0000_06955</name>
</gene>
<evidence type="ECO:0000313" key="1">
    <source>
        <dbReference type="EMBL" id="QOW10115.1"/>
    </source>
</evidence>
<dbReference type="EMBL" id="CP040442">
    <property type="protein sequence ID" value="QOW10115.1"/>
    <property type="molecule type" value="Genomic_DNA"/>
</dbReference>
<proteinExistence type="predicted"/>
<dbReference type="AlphaFoldDB" id="A0A7M2Y8Y5"/>
<dbReference type="RefSeq" id="WP_193813342.1">
    <property type="nucleotide sequence ID" value="NZ_CP040442.1"/>
</dbReference>
<accession>A0A7M2Y8Y5</accession>
<protein>
    <recommendedName>
        <fullName evidence="3">DUF4935 domain-containing protein</fullName>
    </recommendedName>
</protein>
<name>A0A7M2Y8Y5_9FLAO</name>
<evidence type="ECO:0008006" key="3">
    <source>
        <dbReference type="Google" id="ProtNLM"/>
    </source>
</evidence>
<dbReference type="Proteomes" id="UP000594195">
    <property type="component" value="Chromosome"/>
</dbReference>
<keyword evidence="2" id="KW-1185">Reference proteome</keyword>
<sequence>MNIIIDSTEYKKDRNLNKKDLSLIKDLGCRNLIINHIPWFVFKECTTATVYESKQKVQEALSALNSLPRLGLGRNEIKHSEFIINQLSILENKIENSIANQWIDFIKYSKSILHKFDKDESEVVFKDYFSGNKPFSYLKNRNDIPDAFIYQTIKKISETEKLYIITNDKKFKESIETLLENTTVYLCFTDLFEDQIFKKILETYNKLIDNEKKLDFINRYLNKYQTEIEEEVVEFIDDISYLEFYDDKLKSDDNSATIHYMTDPKLKINFSDIKIIGNEAFVPISIDCNADIDYAMFKADYWTYDNLPKYSEEINKHYFLIEESVKLKLNQIVVIDLDDVKVEEDEEQGFVPFALDKFDEIEII</sequence>
<evidence type="ECO:0000313" key="2">
    <source>
        <dbReference type="Proteomes" id="UP000594195"/>
    </source>
</evidence>
<organism evidence="1 2">
    <name type="scientific">Kaistella flava</name>
    <name type="common">ex Peng et al. 2021</name>
    <dbReference type="NCBI Taxonomy" id="2038776"/>
    <lineage>
        <taxon>Bacteria</taxon>
        <taxon>Pseudomonadati</taxon>
        <taxon>Bacteroidota</taxon>
        <taxon>Flavobacteriia</taxon>
        <taxon>Flavobacteriales</taxon>
        <taxon>Weeksellaceae</taxon>
        <taxon>Chryseobacterium group</taxon>
        <taxon>Kaistella</taxon>
    </lineage>
</organism>